<keyword evidence="2" id="KW-1185">Reference proteome</keyword>
<dbReference type="FunCoup" id="A0A6P8HY87">
    <property type="interactions" value="10"/>
</dbReference>
<dbReference type="Proteomes" id="UP000515163">
    <property type="component" value="Unplaced"/>
</dbReference>
<dbReference type="InterPro" id="IPR020339">
    <property type="entry name" value="C20orf85-like"/>
</dbReference>
<dbReference type="PANTHER" id="PTHR31909:SF2">
    <property type="entry name" value="RIKEN CDNA 2410004P03 GENE"/>
    <property type="match status" value="1"/>
</dbReference>
<dbReference type="RefSeq" id="XP_031557640.1">
    <property type="nucleotide sequence ID" value="XM_031701780.1"/>
</dbReference>
<sequence>MSSTNAGMRSTSAGYRFPESQWRSSPTSFYHEKCTPKTVKERVKSAPPRTYSQREYAKCDVVREDEIWKNQCRNEKTMVLKWEENWGFLADYDQKGNLKVKKELPSQVTVFSQSSPNTTNQHIGHRIKSAPADAMQRLERLTNYRLKRNKELFTSD</sequence>
<dbReference type="GeneID" id="116294222"/>
<gene>
    <name evidence="3" type="primary">LOC116294222</name>
</gene>
<dbReference type="OrthoDB" id="9972212at2759"/>
<organism evidence="2 3">
    <name type="scientific">Actinia tenebrosa</name>
    <name type="common">Australian red waratah sea anemone</name>
    <dbReference type="NCBI Taxonomy" id="6105"/>
    <lineage>
        <taxon>Eukaryota</taxon>
        <taxon>Metazoa</taxon>
        <taxon>Cnidaria</taxon>
        <taxon>Anthozoa</taxon>
        <taxon>Hexacorallia</taxon>
        <taxon>Actiniaria</taxon>
        <taxon>Actiniidae</taxon>
        <taxon>Actinia</taxon>
    </lineage>
</organism>
<reference evidence="3" key="1">
    <citation type="submission" date="2025-08" db="UniProtKB">
        <authorList>
            <consortium name="RefSeq"/>
        </authorList>
    </citation>
    <scope>IDENTIFICATION</scope>
    <source>
        <tissue evidence="3">Tentacle</tissue>
    </source>
</reference>
<proteinExistence type="predicted"/>
<name>A0A6P8HY87_ACTTE</name>
<evidence type="ECO:0000256" key="1">
    <source>
        <dbReference type="SAM" id="MobiDB-lite"/>
    </source>
</evidence>
<feature type="compositionally biased region" description="Polar residues" evidence="1">
    <location>
        <begin position="1"/>
        <end position="13"/>
    </location>
</feature>
<dbReference type="Pfam" id="PF14945">
    <property type="entry name" value="LLC1"/>
    <property type="match status" value="1"/>
</dbReference>
<dbReference type="PANTHER" id="PTHR31909">
    <property type="entry name" value="CHROMOSOME 20 ORF85 FAMILY MEMBER"/>
    <property type="match status" value="1"/>
</dbReference>
<dbReference type="AlphaFoldDB" id="A0A6P8HY87"/>
<evidence type="ECO:0000313" key="2">
    <source>
        <dbReference type="Proteomes" id="UP000515163"/>
    </source>
</evidence>
<feature type="region of interest" description="Disordered" evidence="1">
    <location>
        <begin position="1"/>
        <end position="28"/>
    </location>
</feature>
<dbReference type="InParanoid" id="A0A6P8HY87"/>
<dbReference type="KEGG" id="aten:116294222"/>
<protein>
    <submittedName>
        <fullName evidence="3">Uncharacterized protein C2orf50-like</fullName>
    </submittedName>
</protein>
<accession>A0A6P8HY87</accession>
<evidence type="ECO:0000313" key="3">
    <source>
        <dbReference type="RefSeq" id="XP_031557640.1"/>
    </source>
</evidence>